<gene>
    <name evidence="1" type="ORF">DPX39_110098000</name>
</gene>
<dbReference type="Proteomes" id="UP000266743">
    <property type="component" value="Chromosome 11"/>
</dbReference>
<evidence type="ECO:0000313" key="2">
    <source>
        <dbReference type="Proteomes" id="UP000266743"/>
    </source>
</evidence>
<organism evidence="1 2">
    <name type="scientific">Trypanosoma brucei equiperdum</name>
    <dbReference type="NCBI Taxonomy" id="630700"/>
    <lineage>
        <taxon>Eukaryota</taxon>
        <taxon>Discoba</taxon>
        <taxon>Euglenozoa</taxon>
        <taxon>Kinetoplastea</taxon>
        <taxon>Metakinetoplastina</taxon>
        <taxon>Trypanosomatida</taxon>
        <taxon>Trypanosomatidae</taxon>
        <taxon>Trypanosoma</taxon>
    </lineage>
</organism>
<sequence>MDPRRGGTRSNVGASSACDKDFLQTIRNYSMRVQQEEWMYSGPSAYFSLPKNSAPSGTK</sequence>
<dbReference type="AlphaFoldDB" id="A0A3L6KSW1"/>
<dbReference type="EMBL" id="QSBY01000011">
    <property type="protein sequence ID" value="RHW67534.1"/>
    <property type="molecule type" value="Genomic_DNA"/>
</dbReference>
<evidence type="ECO:0000313" key="1">
    <source>
        <dbReference type="EMBL" id="RHW67534.1"/>
    </source>
</evidence>
<accession>A0A3L6KSW1</accession>
<protein>
    <submittedName>
        <fullName evidence="1">Uncharacterized protein</fullName>
    </submittedName>
</protein>
<reference evidence="1 2" key="1">
    <citation type="submission" date="2018-09" db="EMBL/GenBank/DDBJ databases">
        <title>whole genome sequence of T. equiperdum IVM-t1 strain.</title>
        <authorList>
            <person name="Suganuma K."/>
        </authorList>
    </citation>
    <scope>NUCLEOTIDE SEQUENCE [LARGE SCALE GENOMIC DNA]</scope>
    <source>
        <strain evidence="1 2">IVM-t1</strain>
    </source>
</reference>
<proteinExistence type="predicted"/>
<name>A0A3L6KSW1_9TRYP</name>
<comment type="caution">
    <text evidence="1">The sequence shown here is derived from an EMBL/GenBank/DDBJ whole genome shotgun (WGS) entry which is preliminary data.</text>
</comment>